<reference evidence="2" key="1">
    <citation type="submission" date="2016-06" db="EMBL/GenBank/DDBJ databases">
        <title>Whole genome sequencing of Thermus brockianus strain GE-1.</title>
        <authorList>
            <person name="Schaefers C."/>
            <person name="Blank S."/>
            <person name="Wiebusch S."/>
            <person name="Elleuche S."/>
            <person name="Antranikian G."/>
        </authorList>
    </citation>
    <scope>NUCLEOTIDE SEQUENCE [LARGE SCALE GENOMIC DNA]</scope>
    <source>
        <strain evidence="2">GE-1</strain>
    </source>
</reference>
<dbReference type="EMBL" id="CP016312">
    <property type="protein sequence ID" value="APD08937.1"/>
    <property type="molecule type" value="Genomic_DNA"/>
</dbReference>
<dbReference type="KEGG" id="tbc:A0O31_00756"/>
<sequence>MVVAEVVGAGVRYEAKPLVMWDTGWFYGG</sequence>
<dbReference type="Proteomes" id="UP000182993">
    <property type="component" value="Chromosome"/>
</dbReference>
<dbReference type="AlphaFoldDB" id="A0A1J0LRH6"/>
<evidence type="ECO:0000313" key="1">
    <source>
        <dbReference type="EMBL" id="APD08937.1"/>
    </source>
</evidence>
<gene>
    <name evidence="1" type="ORF">A0O31_00756</name>
</gene>
<protein>
    <submittedName>
        <fullName evidence="1">Flavoprotein</fullName>
    </submittedName>
</protein>
<organism evidence="1 2">
    <name type="scientific">Thermus brockianus</name>
    <dbReference type="NCBI Taxonomy" id="56956"/>
    <lineage>
        <taxon>Bacteria</taxon>
        <taxon>Thermotogati</taxon>
        <taxon>Deinococcota</taxon>
        <taxon>Deinococci</taxon>
        <taxon>Thermales</taxon>
        <taxon>Thermaceae</taxon>
        <taxon>Thermus</taxon>
    </lineage>
</organism>
<accession>A0A1J0LRH6</accession>
<name>A0A1J0LRH6_THEBO</name>
<proteinExistence type="predicted"/>
<evidence type="ECO:0000313" key="2">
    <source>
        <dbReference type="Proteomes" id="UP000182993"/>
    </source>
</evidence>